<dbReference type="PANTHER" id="PTHR24104:SF25">
    <property type="entry name" value="PROTEIN LIN-41"/>
    <property type="match status" value="1"/>
</dbReference>
<dbReference type="EMBL" id="BARU01032282">
    <property type="protein sequence ID" value="GAH69261.1"/>
    <property type="molecule type" value="Genomic_DNA"/>
</dbReference>
<feature type="non-terminal residue" evidence="3">
    <location>
        <position position="1"/>
    </location>
</feature>
<dbReference type="PANTHER" id="PTHR24104">
    <property type="entry name" value="E3 UBIQUITIN-PROTEIN LIGASE NHLRC1-RELATED"/>
    <property type="match status" value="1"/>
</dbReference>
<proteinExistence type="predicted"/>
<dbReference type="SUPFAM" id="SSF101898">
    <property type="entry name" value="NHL repeat"/>
    <property type="match status" value="1"/>
</dbReference>
<keyword evidence="1" id="KW-0677">Repeat</keyword>
<dbReference type="InterPro" id="IPR011042">
    <property type="entry name" value="6-blade_b-propeller_TolB-like"/>
</dbReference>
<dbReference type="Pfam" id="PF17963">
    <property type="entry name" value="Big_9"/>
    <property type="match status" value="1"/>
</dbReference>
<dbReference type="InterPro" id="IPR050952">
    <property type="entry name" value="TRIM-NHL_E3_ligases"/>
</dbReference>
<dbReference type="GO" id="GO:0008270">
    <property type="term" value="F:zinc ion binding"/>
    <property type="evidence" value="ECO:0007669"/>
    <property type="project" value="UniProtKB-KW"/>
</dbReference>
<dbReference type="PROSITE" id="PS51125">
    <property type="entry name" value="NHL"/>
    <property type="match status" value="1"/>
</dbReference>
<gene>
    <name evidence="3" type="ORF">S03H2_50929</name>
</gene>
<evidence type="ECO:0000313" key="3">
    <source>
        <dbReference type="EMBL" id="GAH69261.1"/>
    </source>
</evidence>
<dbReference type="CDD" id="cd05819">
    <property type="entry name" value="NHL"/>
    <property type="match status" value="1"/>
</dbReference>
<evidence type="ECO:0008006" key="4">
    <source>
        <dbReference type="Google" id="ProtNLM"/>
    </source>
</evidence>
<accession>X1HGD5</accession>
<dbReference type="Pfam" id="PF01436">
    <property type="entry name" value="NHL"/>
    <property type="match status" value="1"/>
</dbReference>
<dbReference type="Gene3D" id="2.120.10.30">
    <property type="entry name" value="TolB, C-terminal domain"/>
    <property type="match status" value="2"/>
</dbReference>
<feature type="region of interest" description="Disordered" evidence="2">
    <location>
        <begin position="237"/>
        <end position="261"/>
    </location>
</feature>
<dbReference type="Gene3D" id="2.60.40.3440">
    <property type="match status" value="1"/>
</dbReference>
<comment type="caution">
    <text evidence="3">The sequence shown here is derived from an EMBL/GenBank/DDBJ whole genome shotgun (WGS) entry which is preliminary data.</text>
</comment>
<dbReference type="InterPro" id="IPR001258">
    <property type="entry name" value="NHL_repeat"/>
</dbReference>
<evidence type="ECO:0000256" key="1">
    <source>
        <dbReference type="ARBA" id="ARBA00022737"/>
    </source>
</evidence>
<evidence type="ECO:0000256" key="2">
    <source>
        <dbReference type="SAM" id="MobiDB-lite"/>
    </source>
</evidence>
<name>X1HGD5_9ZZZZ</name>
<sequence length="261" mass="29242">NGKLELIDATYDIYLYTPNPDFRGDDHFTFTANDGMTRSDIGNVDVTIFPKMFKLRYDRDAKVRAMSILEPLKVDNPVDLSVDREGQLHILSAGAVQSKVLVCDDQLQVKRTITIDAVSPRGLALGRDRFYITDTGRNRILRYTGDGNLDPSFGENGVVGRFGTGEGESNQPWGIAVDWDGNVYVSDAGNNRIQIFDSQGHFRSEWYQTTDYDHRFSYSPQAARYGLDDEAARVDLPPRGITHVGQTRAADRQPLNQPTGF</sequence>
<protein>
    <recommendedName>
        <fullName evidence="4">SMP-30/Gluconolactonase/LRE-like region domain-containing protein</fullName>
    </recommendedName>
</protein>
<organism evidence="3">
    <name type="scientific">marine sediment metagenome</name>
    <dbReference type="NCBI Taxonomy" id="412755"/>
    <lineage>
        <taxon>unclassified sequences</taxon>
        <taxon>metagenomes</taxon>
        <taxon>ecological metagenomes</taxon>
    </lineage>
</organism>
<feature type="non-terminal residue" evidence="3">
    <location>
        <position position="261"/>
    </location>
</feature>
<dbReference type="AlphaFoldDB" id="X1HGD5"/>
<reference evidence="3" key="1">
    <citation type="journal article" date="2014" name="Front. Microbiol.">
        <title>High frequency of phylogenetically diverse reductive dehalogenase-homologous genes in deep subseafloor sedimentary metagenomes.</title>
        <authorList>
            <person name="Kawai M."/>
            <person name="Futagami T."/>
            <person name="Toyoda A."/>
            <person name="Takaki Y."/>
            <person name="Nishi S."/>
            <person name="Hori S."/>
            <person name="Arai W."/>
            <person name="Tsubouchi T."/>
            <person name="Morono Y."/>
            <person name="Uchiyama I."/>
            <person name="Ito T."/>
            <person name="Fujiyama A."/>
            <person name="Inagaki F."/>
            <person name="Takami H."/>
        </authorList>
    </citation>
    <scope>NUCLEOTIDE SEQUENCE</scope>
    <source>
        <strain evidence="3">Expedition CK06-06</strain>
    </source>
</reference>